<sequence>MHCSSNSPMPTSPSTTTNPHHPLSLLPNHCHNMHDLRILHTHLIKSGLSASSSAANPLLTFCALSPFGDIRYASLIFSRIENPNRYAFNTLIRGFSKSPNPSLALSIFSSMLSSDAPPDRLTFPPLFSACARLGCARERRACEAAHGAAVKLGHAASDPYTCNSLVSMYAAWGAADDARRAFCAYDVVSWNALLTALVNAGEVEEAARAFEGMRERTPVTWSIMIGGLITRRRFADAFGMFRRAQREGVEAAPHAIVSLLGACAQTGALAQGEWIHQYATLRGVRMNDILSNAIINMYCKCGCVDKAMTFFEKNAPKNAISTWNAMICGLAAHGRAKEAMGLYARLVETARLRPDHVTFVGLLNACRHRGMVREAFRYFDAMVSEYGIDPGIEHYGCMVDLLGREGHVEEAEAMVRAMHVPPDTTIMTSLLSACRMHGRMDIGARTAERVVGMDWRESVAYVLMSNAYATAGEFGEAAREREKMKEKGVRKERGCSMVEVGGGVHEFVVGGRLHPHMGEICEALEGLGLHLRGGYLLEDSMMCLIGLD</sequence>
<proteinExistence type="predicted"/>
<accession>A0AAV9EF03</accession>
<dbReference type="GO" id="GO:0003723">
    <property type="term" value="F:RNA binding"/>
    <property type="evidence" value="ECO:0007669"/>
    <property type="project" value="InterPro"/>
</dbReference>
<feature type="compositionally biased region" description="Low complexity" evidence="3">
    <location>
        <begin position="1"/>
        <end position="22"/>
    </location>
</feature>
<evidence type="ECO:0000313" key="4">
    <source>
        <dbReference type="EMBL" id="KAK1311529.1"/>
    </source>
</evidence>
<reference evidence="4" key="1">
    <citation type="journal article" date="2023" name="Nat. Commun.">
        <title>Diploid and tetraploid genomes of Acorus and the evolution of monocots.</title>
        <authorList>
            <person name="Ma L."/>
            <person name="Liu K.W."/>
            <person name="Li Z."/>
            <person name="Hsiao Y.Y."/>
            <person name="Qi Y."/>
            <person name="Fu T."/>
            <person name="Tang G.D."/>
            <person name="Zhang D."/>
            <person name="Sun W.H."/>
            <person name="Liu D.K."/>
            <person name="Li Y."/>
            <person name="Chen G.Z."/>
            <person name="Liu X.D."/>
            <person name="Liao X.Y."/>
            <person name="Jiang Y.T."/>
            <person name="Yu X."/>
            <person name="Hao Y."/>
            <person name="Huang J."/>
            <person name="Zhao X.W."/>
            <person name="Ke S."/>
            <person name="Chen Y.Y."/>
            <person name="Wu W.L."/>
            <person name="Hsu J.L."/>
            <person name="Lin Y.F."/>
            <person name="Huang M.D."/>
            <person name="Li C.Y."/>
            <person name="Huang L."/>
            <person name="Wang Z.W."/>
            <person name="Zhao X."/>
            <person name="Zhong W.Y."/>
            <person name="Peng D.H."/>
            <person name="Ahmad S."/>
            <person name="Lan S."/>
            <person name="Zhang J.S."/>
            <person name="Tsai W.C."/>
            <person name="Van de Peer Y."/>
            <person name="Liu Z.J."/>
        </authorList>
    </citation>
    <scope>NUCLEOTIDE SEQUENCE</scope>
    <source>
        <strain evidence="4">CP</strain>
    </source>
</reference>
<evidence type="ECO:0000256" key="2">
    <source>
        <dbReference type="PROSITE-ProRule" id="PRU00708"/>
    </source>
</evidence>
<name>A0AAV9EF03_ACOCL</name>
<dbReference type="Proteomes" id="UP001180020">
    <property type="component" value="Unassembled WGS sequence"/>
</dbReference>
<dbReference type="InterPro" id="IPR046960">
    <property type="entry name" value="PPR_At4g14850-like_plant"/>
</dbReference>
<dbReference type="Pfam" id="PF01535">
    <property type="entry name" value="PPR"/>
    <property type="match status" value="7"/>
</dbReference>
<dbReference type="SUPFAM" id="SSF48452">
    <property type="entry name" value="TPR-like"/>
    <property type="match status" value="1"/>
</dbReference>
<feature type="repeat" description="PPR" evidence="2">
    <location>
        <begin position="186"/>
        <end position="216"/>
    </location>
</feature>
<organism evidence="4 5">
    <name type="scientific">Acorus calamus</name>
    <name type="common">Sweet flag</name>
    <dbReference type="NCBI Taxonomy" id="4465"/>
    <lineage>
        <taxon>Eukaryota</taxon>
        <taxon>Viridiplantae</taxon>
        <taxon>Streptophyta</taxon>
        <taxon>Embryophyta</taxon>
        <taxon>Tracheophyta</taxon>
        <taxon>Spermatophyta</taxon>
        <taxon>Magnoliopsida</taxon>
        <taxon>Liliopsida</taxon>
        <taxon>Acoraceae</taxon>
        <taxon>Acorus</taxon>
    </lineage>
</organism>
<evidence type="ECO:0000256" key="3">
    <source>
        <dbReference type="SAM" id="MobiDB-lite"/>
    </source>
</evidence>
<dbReference type="InterPro" id="IPR046848">
    <property type="entry name" value="E_motif"/>
</dbReference>
<reference evidence="4" key="2">
    <citation type="submission" date="2023-06" db="EMBL/GenBank/DDBJ databases">
        <authorList>
            <person name="Ma L."/>
            <person name="Liu K.-W."/>
            <person name="Li Z."/>
            <person name="Hsiao Y.-Y."/>
            <person name="Qi Y."/>
            <person name="Fu T."/>
            <person name="Tang G."/>
            <person name="Zhang D."/>
            <person name="Sun W.-H."/>
            <person name="Liu D.-K."/>
            <person name="Li Y."/>
            <person name="Chen G.-Z."/>
            <person name="Liu X.-D."/>
            <person name="Liao X.-Y."/>
            <person name="Jiang Y.-T."/>
            <person name="Yu X."/>
            <person name="Hao Y."/>
            <person name="Huang J."/>
            <person name="Zhao X.-W."/>
            <person name="Ke S."/>
            <person name="Chen Y.-Y."/>
            <person name="Wu W.-L."/>
            <person name="Hsu J.-L."/>
            <person name="Lin Y.-F."/>
            <person name="Huang M.-D."/>
            <person name="Li C.-Y."/>
            <person name="Huang L."/>
            <person name="Wang Z.-W."/>
            <person name="Zhao X."/>
            <person name="Zhong W.-Y."/>
            <person name="Peng D.-H."/>
            <person name="Ahmad S."/>
            <person name="Lan S."/>
            <person name="Zhang J.-S."/>
            <person name="Tsai W.-C."/>
            <person name="Van De Peer Y."/>
            <person name="Liu Z.-J."/>
        </authorList>
    </citation>
    <scope>NUCLEOTIDE SEQUENCE</scope>
    <source>
        <strain evidence="4">CP</strain>
        <tissue evidence="4">Leaves</tissue>
    </source>
</reference>
<protein>
    <submittedName>
        <fullName evidence="4">Pentatricopeptide repeat-containing protein</fullName>
    </submittedName>
</protein>
<dbReference type="InterPro" id="IPR002885">
    <property type="entry name" value="PPR_rpt"/>
</dbReference>
<gene>
    <name evidence="4" type="primary">PCMP-E75</name>
    <name evidence="4" type="ORF">QJS10_CPA08g00245</name>
</gene>
<dbReference type="GO" id="GO:0009451">
    <property type="term" value="P:RNA modification"/>
    <property type="evidence" value="ECO:0007669"/>
    <property type="project" value="InterPro"/>
</dbReference>
<dbReference type="Pfam" id="PF20431">
    <property type="entry name" value="E_motif"/>
    <property type="match status" value="1"/>
</dbReference>
<feature type="repeat" description="PPR" evidence="2">
    <location>
        <begin position="457"/>
        <end position="491"/>
    </location>
</feature>
<evidence type="ECO:0000256" key="1">
    <source>
        <dbReference type="ARBA" id="ARBA00022737"/>
    </source>
</evidence>
<dbReference type="InterPro" id="IPR011990">
    <property type="entry name" value="TPR-like_helical_dom_sf"/>
</dbReference>
<comment type="caution">
    <text evidence="4">The sequence shown here is derived from an EMBL/GenBank/DDBJ whole genome shotgun (WGS) entry which is preliminary data.</text>
</comment>
<feature type="region of interest" description="Disordered" evidence="3">
    <location>
        <begin position="1"/>
        <end position="24"/>
    </location>
</feature>
<keyword evidence="1" id="KW-0677">Repeat</keyword>
<dbReference type="PANTHER" id="PTHR47926">
    <property type="entry name" value="PENTATRICOPEPTIDE REPEAT-CONTAINING PROTEIN"/>
    <property type="match status" value="1"/>
</dbReference>
<dbReference type="FunFam" id="1.25.40.10:FF:000184">
    <property type="entry name" value="Pentatricopeptide repeat-containing protein, chloroplastic"/>
    <property type="match status" value="1"/>
</dbReference>
<dbReference type="FunFam" id="1.25.40.10:FF:000470">
    <property type="entry name" value="Pentatricopeptide repeat-containing protein At5g66520"/>
    <property type="match status" value="1"/>
</dbReference>
<dbReference type="NCBIfam" id="TIGR00756">
    <property type="entry name" value="PPR"/>
    <property type="match status" value="6"/>
</dbReference>
<dbReference type="EMBL" id="JAUJYO010000008">
    <property type="protein sequence ID" value="KAK1311529.1"/>
    <property type="molecule type" value="Genomic_DNA"/>
</dbReference>
<feature type="repeat" description="PPR" evidence="2">
    <location>
        <begin position="84"/>
        <end position="118"/>
    </location>
</feature>
<dbReference type="AlphaFoldDB" id="A0AAV9EF03"/>
<feature type="repeat" description="PPR" evidence="2">
    <location>
        <begin position="217"/>
        <end position="251"/>
    </location>
</feature>
<keyword evidence="5" id="KW-1185">Reference proteome</keyword>
<evidence type="ECO:0000313" key="5">
    <source>
        <dbReference type="Proteomes" id="UP001180020"/>
    </source>
</evidence>
<dbReference type="Gene3D" id="1.25.40.10">
    <property type="entry name" value="Tetratricopeptide repeat domain"/>
    <property type="match status" value="4"/>
</dbReference>
<feature type="repeat" description="PPR" evidence="2">
    <location>
        <begin position="319"/>
        <end position="354"/>
    </location>
</feature>
<dbReference type="PANTHER" id="PTHR47926:SF436">
    <property type="entry name" value="PENTATRICOPEPTIDE REPEAT-CONTAINING PROTEIN ELI1, CHLOROPLASTIC-LIKE ISOFORM X2"/>
    <property type="match status" value="1"/>
</dbReference>
<dbReference type="PROSITE" id="PS51375">
    <property type="entry name" value="PPR"/>
    <property type="match status" value="6"/>
</dbReference>
<feature type="repeat" description="PPR" evidence="2">
    <location>
        <begin position="355"/>
        <end position="390"/>
    </location>
</feature>